<dbReference type="Gene3D" id="1.10.10.10">
    <property type="entry name" value="Winged helix-like DNA-binding domain superfamily/Winged helix DNA-binding domain"/>
    <property type="match status" value="1"/>
</dbReference>
<dbReference type="GO" id="GO:0008080">
    <property type="term" value="F:N-acetyltransferase activity"/>
    <property type="evidence" value="ECO:0007669"/>
    <property type="project" value="InterPro"/>
</dbReference>
<dbReference type="Pfam" id="PF12802">
    <property type="entry name" value="MarR_2"/>
    <property type="match status" value="1"/>
</dbReference>
<dbReference type="InterPro" id="IPR036388">
    <property type="entry name" value="WH-like_DNA-bd_sf"/>
</dbReference>
<accession>A0A3L9YAQ3</accession>
<dbReference type="InterPro" id="IPR050769">
    <property type="entry name" value="NAT_camello-type"/>
</dbReference>
<proteinExistence type="predicted"/>
<dbReference type="CDD" id="cd04301">
    <property type="entry name" value="NAT_SF"/>
    <property type="match status" value="1"/>
</dbReference>
<dbReference type="Pfam" id="PF00583">
    <property type="entry name" value="Acetyltransf_1"/>
    <property type="match status" value="1"/>
</dbReference>
<evidence type="ECO:0000259" key="2">
    <source>
        <dbReference type="SMART" id="SM00347"/>
    </source>
</evidence>
<dbReference type="EMBL" id="RCNT01000001">
    <property type="protein sequence ID" value="RMA44157.1"/>
    <property type="molecule type" value="Genomic_DNA"/>
</dbReference>
<evidence type="ECO:0000313" key="3">
    <source>
        <dbReference type="EMBL" id="RMA44157.1"/>
    </source>
</evidence>
<evidence type="ECO:0000256" key="1">
    <source>
        <dbReference type="ARBA" id="ARBA00022679"/>
    </source>
</evidence>
<keyword evidence="4" id="KW-1185">Reference proteome</keyword>
<dbReference type="PANTHER" id="PTHR13947:SF37">
    <property type="entry name" value="LD18367P"/>
    <property type="match status" value="1"/>
</dbReference>
<name>A0A3L9YAQ3_9RHOB</name>
<dbReference type="GO" id="GO:0003700">
    <property type="term" value="F:DNA-binding transcription factor activity"/>
    <property type="evidence" value="ECO:0007669"/>
    <property type="project" value="InterPro"/>
</dbReference>
<gene>
    <name evidence="3" type="ORF">D9R08_04480</name>
</gene>
<reference evidence="3 4" key="1">
    <citation type="submission" date="2018-10" db="EMBL/GenBank/DDBJ databases">
        <authorList>
            <person name="Jung H.S."/>
            <person name="Jeon C.O."/>
        </authorList>
    </citation>
    <scope>NUCLEOTIDE SEQUENCE [LARGE SCALE GENOMIC DNA]</scope>
    <source>
        <strain evidence="3 4">MA-7-27</strain>
    </source>
</reference>
<dbReference type="RefSeq" id="WP_121896747.1">
    <property type="nucleotide sequence ID" value="NZ_RCNT01000001.1"/>
</dbReference>
<dbReference type="OrthoDB" id="273614at2"/>
<dbReference type="InterPro" id="IPR036390">
    <property type="entry name" value="WH_DNA-bd_sf"/>
</dbReference>
<keyword evidence="1" id="KW-0808">Transferase</keyword>
<dbReference type="AlphaFoldDB" id="A0A3L9YAQ3"/>
<dbReference type="InterPro" id="IPR000835">
    <property type="entry name" value="HTH_MarR-typ"/>
</dbReference>
<dbReference type="Gene3D" id="3.40.630.30">
    <property type="match status" value="1"/>
</dbReference>
<dbReference type="InterPro" id="IPR016181">
    <property type="entry name" value="Acyl_CoA_acyltransferase"/>
</dbReference>
<dbReference type="SUPFAM" id="SSF55729">
    <property type="entry name" value="Acyl-CoA N-acyltransferases (Nat)"/>
    <property type="match status" value="1"/>
</dbReference>
<feature type="domain" description="HTH marR-type" evidence="2">
    <location>
        <begin position="23"/>
        <end position="123"/>
    </location>
</feature>
<evidence type="ECO:0000313" key="4">
    <source>
        <dbReference type="Proteomes" id="UP000281343"/>
    </source>
</evidence>
<organism evidence="3 4">
    <name type="scientific">Rhodophyticola porphyridii</name>
    <dbReference type="NCBI Taxonomy" id="1852017"/>
    <lineage>
        <taxon>Bacteria</taxon>
        <taxon>Pseudomonadati</taxon>
        <taxon>Pseudomonadota</taxon>
        <taxon>Alphaproteobacteria</taxon>
        <taxon>Rhodobacterales</taxon>
        <taxon>Roseobacteraceae</taxon>
        <taxon>Rhodophyticola</taxon>
    </lineage>
</organism>
<dbReference type="PANTHER" id="PTHR13947">
    <property type="entry name" value="GNAT FAMILY N-ACETYLTRANSFERASE"/>
    <property type="match status" value="1"/>
</dbReference>
<sequence length="306" mass="33966">MDAIDRIRAFNRAHTRRLGLLRQGYLEAGLSLAEARVIFELADGFGWTAGALAQHLGLNEGYLSRMLGRLQKSGLVEKTRHPRDRRAQILGLTREGLIRAAELTALSRAQIAEWIEGRAEPDIAALVARMEAVDAALSEPKTAAPQIELRDLAIGDAGWLIEQHGTLYAREAGFDAEFEALVAEILADFIRTRDRSCERGWIAWSNGKRIGSIFCVKGPEPRLAKLRLFLLLPEARGRGLGQHLLDTCMSYARARGYDRLVLWTHESHRAACALYKKNGFALESAVPVHAFGVDLVEQHWSIGLTP</sequence>
<protein>
    <submittedName>
        <fullName evidence="3">MarR family transcriptional regulator</fullName>
    </submittedName>
</protein>
<comment type="caution">
    <text evidence="3">The sequence shown here is derived from an EMBL/GenBank/DDBJ whole genome shotgun (WGS) entry which is preliminary data.</text>
</comment>
<dbReference type="SUPFAM" id="SSF46785">
    <property type="entry name" value="Winged helix' DNA-binding domain"/>
    <property type="match status" value="1"/>
</dbReference>
<dbReference type="Proteomes" id="UP000281343">
    <property type="component" value="Unassembled WGS sequence"/>
</dbReference>
<dbReference type="SMART" id="SM00347">
    <property type="entry name" value="HTH_MARR"/>
    <property type="match status" value="1"/>
</dbReference>
<dbReference type="InterPro" id="IPR000182">
    <property type="entry name" value="GNAT_dom"/>
</dbReference>